<accession>A0A8R1USB5</accession>
<organism evidence="4 5">
    <name type="scientific">Pristionchus pacificus</name>
    <name type="common">Parasitic nematode worm</name>
    <dbReference type="NCBI Taxonomy" id="54126"/>
    <lineage>
        <taxon>Eukaryota</taxon>
        <taxon>Metazoa</taxon>
        <taxon>Ecdysozoa</taxon>
        <taxon>Nematoda</taxon>
        <taxon>Chromadorea</taxon>
        <taxon>Rhabditida</taxon>
        <taxon>Rhabditina</taxon>
        <taxon>Diplogasteromorpha</taxon>
        <taxon>Diplogasteroidea</taxon>
        <taxon>Neodiplogasteridae</taxon>
        <taxon>Pristionchus</taxon>
    </lineage>
</organism>
<dbReference type="GO" id="GO:0012505">
    <property type="term" value="C:endomembrane system"/>
    <property type="evidence" value="ECO:0000318"/>
    <property type="project" value="GO_Central"/>
</dbReference>
<dbReference type="Gene3D" id="3.30.40.10">
    <property type="entry name" value="Zinc/RING finger domain, C3HC4 (zinc finger)"/>
    <property type="match status" value="1"/>
</dbReference>
<keyword evidence="1" id="KW-0479">Metal-binding</keyword>
<evidence type="ECO:0000256" key="1">
    <source>
        <dbReference type="ARBA" id="ARBA00022723"/>
    </source>
</evidence>
<dbReference type="InterPro" id="IPR001841">
    <property type="entry name" value="Znf_RING"/>
</dbReference>
<proteinExistence type="predicted"/>
<dbReference type="PROSITE" id="PS50089">
    <property type="entry name" value="ZF_RING_2"/>
    <property type="match status" value="1"/>
</dbReference>
<gene>
    <name evidence="4" type="primary">WBGene00275939</name>
</gene>
<dbReference type="OrthoDB" id="9351703at2759"/>
<dbReference type="SUPFAM" id="SSF57850">
    <property type="entry name" value="RING/U-box"/>
    <property type="match status" value="1"/>
</dbReference>
<evidence type="ECO:0000313" key="4">
    <source>
        <dbReference type="EnsemblMetazoa" id="PPA37570.1"/>
    </source>
</evidence>
<reference evidence="5" key="1">
    <citation type="journal article" date="2008" name="Nat. Genet.">
        <title>The Pristionchus pacificus genome provides a unique perspective on nematode lifestyle and parasitism.</title>
        <authorList>
            <person name="Dieterich C."/>
            <person name="Clifton S.W."/>
            <person name="Schuster L.N."/>
            <person name="Chinwalla A."/>
            <person name="Delehaunty K."/>
            <person name="Dinkelacker I."/>
            <person name="Fulton L."/>
            <person name="Fulton R."/>
            <person name="Godfrey J."/>
            <person name="Minx P."/>
            <person name="Mitreva M."/>
            <person name="Roeseler W."/>
            <person name="Tian H."/>
            <person name="Witte H."/>
            <person name="Yang S.P."/>
            <person name="Wilson R.K."/>
            <person name="Sommer R.J."/>
        </authorList>
    </citation>
    <scope>NUCLEOTIDE SEQUENCE [LARGE SCALE GENOMIC DNA]</scope>
    <source>
        <strain evidence="5">PS312</strain>
    </source>
</reference>
<name>A0A2A6BBI7_PRIPA</name>
<dbReference type="Proteomes" id="UP000005239">
    <property type="component" value="Unassembled WGS sequence"/>
</dbReference>
<accession>A0A2A6BBI7</accession>
<dbReference type="InterPro" id="IPR013083">
    <property type="entry name" value="Znf_RING/FYVE/PHD"/>
</dbReference>
<dbReference type="Pfam" id="PF13639">
    <property type="entry name" value="zf-RING_2"/>
    <property type="match status" value="1"/>
</dbReference>
<reference evidence="4" key="2">
    <citation type="submission" date="2022-06" db="UniProtKB">
        <authorList>
            <consortium name="EnsemblMetazoa"/>
        </authorList>
    </citation>
    <scope>IDENTIFICATION</scope>
    <source>
        <strain evidence="4">PS312</strain>
    </source>
</reference>
<protein>
    <submittedName>
        <fullName evidence="4">RING-type domain-containing protein</fullName>
    </submittedName>
</protein>
<dbReference type="InterPro" id="IPR019786">
    <property type="entry name" value="Zinc_finger_PHD-type_CS"/>
</dbReference>
<keyword evidence="2" id="KW-0863">Zinc-finger</keyword>
<dbReference type="EnsemblMetazoa" id="PPA37570.1">
    <property type="protein sequence ID" value="PPA37570.1"/>
    <property type="gene ID" value="WBGene00275939"/>
</dbReference>
<dbReference type="SMART" id="SM00184">
    <property type="entry name" value="RING"/>
    <property type="match status" value="1"/>
</dbReference>
<dbReference type="GO" id="GO:0008270">
    <property type="term" value="F:zinc ion binding"/>
    <property type="evidence" value="ECO:0007669"/>
    <property type="project" value="UniProtKB-KW"/>
</dbReference>
<evidence type="ECO:0000256" key="3">
    <source>
        <dbReference type="ARBA" id="ARBA00022833"/>
    </source>
</evidence>
<sequence>AMPTSFNVDTASAGDDICSICYDALSTKRIICLHPCQHRFHRTCIMSWFESRQQFIRRQFTCCLCRTYASRHKDERGQHVPPMLALEVKENERDFADRRLRFEGLVRFWTSINRILESLREDKHRAVLLDKCSEYVEDIDDEMEKLRTRAELTEKIFVSHSLRSNQRINALNENMRTWMETVDQGGRTMDQLMLLEKNLDRASSELRKEKDAATTSALIRFRELCEAEI</sequence>
<keyword evidence="5" id="KW-1185">Reference proteome</keyword>
<evidence type="ECO:0000256" key="2">
    <source>
        <dbReference type="ARBA" id="ARBA00022771"/>
    </source>
</evidence>
<keyword evidence="3" id="KW-0862">Zinc</keyword>
<dbReference type="GO" id="GO:0061630">
    <property type="term" value="F:ubiquitin protein ligase activity"/>
    <property type="evidence" value="ECO:0000318"/>
    <property type="project" value="GO_Central"/>
</dbReference>
<dbReference type="AlphaFoldDB" id="A0A2A6BBI7"/>
<dbReference type="PROSITE" id="PS01359">
    <property type="entry name" value="ZF_PHD_1"/>
    <property type="match status" value="1"/>
</dbReference>
<evidence type="ECO:0000313" key="5">
    <source>
        <dbReference type="Proteomes" id="UP000005239"/>
    </source>
</evidence>
<dbReference type="GO" id="GO:0043161">
    <property type="term" value="P:proteasome-mediated ubiquitin-dependent protein catabolic process"/>
    <property type="evidence" value="ECO:0000318"/>
    <property type="project" value="GO_Central"/>
</dbReference>